<evidence type="ECO:0000313" key="3">
    <source>
        <dbReference type="Proteomes" id="UP000249890"/>
    </source>
</evidence>
<reference evidence="2 3" key="1">
    <citation type="submission" date="2017-06" db="EMBL/GenBank/DDBJ databases">
        <title>Complete genome sequence of Paenibacillus donghaensis KCTC 13049T isolated from East Sea sediment, South Korea.</title>
        <authorList>
            <person name="Jung B.K."/>
            <person name="Hong S.-J."/>
            <person name="Shin J.-H."/>
        </authorList>
    </citation>
    <scope>NUCLEOTIDE SEQUENCE [LARGE SCALE GENOMIC DNA]</scope>
    <source>
        <strain evidence="2 3">KCTC 13049</strain>
    </source>
</reference>
<proteinExistence type="predicted"/>
<keyword evidence="3" id="KW-1185">Reference proteome</keyword>
<evidence type="ECO:0000259" key="1">
    <source>
        <dbReference type="Pfam" id="PF03807"/>
    </source>
</evidence>
<dbReference type="Gene3D" id="3.40.50.720">
    <property type="entry name" value="NAD(P)-binding Rossmann-like Domain"/>
    <property type="match status" value="1"/>
</dbReference>
<feature type="domain" description="Pyrroline-5-carboxylate reductase catalytic N-terminal" evidence="1">
    <location>
        <begin position="18"/>
        <end position="87"/>
    </location>
</feature>
<organism evidence="2 3">
    <name type="scientific">Paenibacillus donghaensis</name>
    <dbReference type="NCBI Taxonomy" id="414771"/>
    <lineage>
        <taxon>Bacteria</taxon>
        <taxon>Bacillati</taxon>
        <taxon>Bacillota</taxon>
        <taxon>Bacilli</taxon>
        <taxon>Bacillales</taxon>
        <taxon>Paenibacillaceae</taxon>
        <taxon>Paenibacillus</taxon>
    </lineage>
</organism>
<dbReference type="RefSeq" id="WP_087913813.1">
    <property type="nucleotide sequence ID" value="NZ_CP021780.1"/>
</dbReference>
<dbReference type="InterPro" id="IPR036291">
    <property type="entry name" value="NAD(P)-bd_dom_sf"/>
</dbReference>
<dbReference type="SUPFAM" id="SSF51735">
    <property type="entry name" value="NAD(P)-binding Rossmann-fold domains"/>
    <property type="match status" value="1"/>
</dbReference>
<name>A0A2Z2KMC7_9BACL</name>
<dbReference type="Proteomes" id="UP000249890">
    <property type="component" value="Chromosome"/>
</dbReference>
<dbReference type="EMBL" id="CP021780">
    <property type="protein sequence ID" value="ASA19788.1"/>
    <property type="molecule type" value="Genomic_DNA"/>
</dbReference>
<dbReference type="InterPro" id="IPR028939">
    <property type="entry name" value="P5C_Rdtase_cat_N"/>
</dbReference>
<dbReference type="KEGG" id="pdh:B9T62_02570"/>
<accession>A0A2Z2KMC7</accession>
<dbReference type="AlphaFoldDB" id="A0A2Z2KMC7"/>
<gene>
    <name evidence="2" type="ORF">B9T62_02570</name>
</gene>
<dbReference type="Pfam" id="PF03807">
    <property type="entry name" value="F420_oxidored"/>
    <property type="match status" value="1"/>
</dbReference>
<evidence type="ECO:0000313" key="2">
    <source>
        <dbReference type="EMBL" id="ASA19788.1"/>
    </source>
</evidence>
<sequence>MKNSSEFTGPSLISKMNLCFIGAGSIAQAINQGITDNHLVNGDQLSIINRSNIERLQFLHREYGVQTILQDCTVDDLIQKADIIIVC</sequence>
<protein>
    <recommendedName>
        <fullName evidence="1">Pyrroline-5-carboxylate reductase catalytic N-terminal domain-containing protein</fullName>
    </recommendedName>
</protein>